<evidence type="ECO:0000256" key="1">
    <source>
        <dbReference type="SAM" id="MobiDB-lite"/>
    </source>
</evidence>
<dbReference type="InterPro" id="IPR018946">
    <property type="entry name" value="PhoD-like_MPP"/>
</dbReference>
<feature type="domain" description="PhoD-like phosphatase" evidence="2">
    <location>
        <begin position="1095"/>
        <end position="1254"/>
    </location>
</feature>
<organism evidence="3 4">
    <name type="scientific">Coniochaeta hoffmannii</name>
    <dbReference type="NCBI Taxonomy" id="91930"/>
    <lineage>
        <taxon>Eukaryota</taxon>
        <taxon>Fungi</taxon>
        <taxon>Dikarya</taxon>
        <taxon>Ascomycota</taxon>
        <taxon>Pezizomycotina</taxon>
        <taxon>Sordariomycetes</taxon>
        <taxon>Sordariomycetidae</taxon>
        <taxon>Coniochaetales</taxon>
        <taxon>Coniochaetaceae</taxon>
        <taxon>Coniochaeta</taxon>
    </lineage>
</organism>
<feature type="compositionally biased region" description="Polar residues" evidence="1">
    <location>
        <begin position="61"/>
        <end position="74"/>
    </location>
</feature>
<feature type="domain" description="PhoD-like phosphatase" evidence="2">
    <location>
        <begin position="832"/>
        <end position="1087"/>
    </location>
</feature>
<feature type="compositionally biased region" description="Basic and acidic residues" evidence="1">
    <location>
        <begin position="241"/>
        <end position="266"/>
    </location>
</feature>
<feature type="compositionally biased region" description="Polar residues" evidence="1">
    <location>
        <begin position="1390"/>
        <end position="1404"/>
    </location>
</feature>
<dbReference type="PANTHER" id="PTHR46689">
    <property type="entry name" value="MEMBRANE PROTEIN, PUTATIVE-RELATED"/>
    <property type="match status" value="1"/>
</dbReference>
<feature type="compositionally biased region" description="Pro residues" evidence="1">
    <location>
        <begin position="114"/>
        <end position="127"/>
    </location>
</feature>
<feature type="compositionally biased region" description="Basic and acidic residues" evidence="1">
    <location>
        <begin position="29"/>
        <end position="45"/>
    </location>
</feature>
<dbReference type="CDD" id="cd07389">
    <property type="entry name" value="MPP_PhoD"/>
    <property type="match status" value="1"/>
</dbReference>
<reference evidence="3" key="1">
    <citation type="submission" date="2022-07" db="EMBL/GenBank/DDBJ databases">
        <title>Fungi with potential for degradation of polypropylene.</title>
        <authorList>
            <person name="Gostincar C."/>
        </authorList>
    </citation>
    <scope>NUCLEOTIDE SEQUENCE</scope>
    <source>
        <strain evidence="3">EXF-13287</strain>
    </source>
</reference>
<feature type="compositionally biased region" description="Low complexity" evidence="1">
    <location>
        <begin position="50"/>
        <end position="60"/>
    </location>
</feature>
<feature type="compositionally biased region" description="Basic and acidic residues" evidence="1">
    <location>
        <begin position="524"/>
        <end position="540"/>
    </location>
</feature>
<gene>
    <name evidence="3" type="ORF">NKR19_g3224</name>
</gene>
<evidence type="ECO:0000313" key="3">
    <source>
        <dbReference type="EMBL" id="KAJ9158532.1"/>
    </source>
</evidence>
<proteinExistence type="predicted"/>
<feature type="compositionally biased region" description="Basic and acidic residues" evidence="1">
    <location>
        <begin position="379"/>
        <end position="389"/>
    </location>
</feature>
<feature type="compositionally biased region" description="Polar residues" evidence="1">
    <location>
        <begin position="308"/>
        <end position="321"/>
    </location>
</feature>
<feature type="compositionally biased region" description="Basic residues" evidence="1">
    <location>
        <begin position="1588"/>
        <end position="1597"/>
    </location>
</feature>
<feature type="region of interest" description="Disordered" evidence="1">
    <location>
        <begin position="724"/>
        <end position="771"/>
    </location>
</feature>
<name>A0AA38SH94_9PEZI</name>
<dbReference type="InterPro" id="IPR038607">
    <property type="entry name" value="PhoD-like_sf"/>
</dbReference>
<feature type="region of interest" description="Disordered" evidence="1">
    <location>
        <begin position="1536"/>
        <end position="1597"/>
    </location>
</feature>
<sequence>MSGPTSAPYWGQLPPPKARRVSDDGSLTPDRRQSLDVDRQSRPNRESIQTTNTDALTDTTFSSLASPNRSSFQGQGLAPRPPSLPYGANQYPPELIENRRRRRSKNQDDDYSQGPPPPAAPDVPRAPPVSYKALNGNGALPYTYAAPGQGCHTTRRSDGPVGAMENSPIGATFADTRKEGPLIDRARNAGDPLPDARARRSGTDPTAARSADMAGARGQRRDSAGDPARPRRRDSQGQPSSDRRTITKEEKRALAEAAERAAREKAASGGRPAPQGNRGPPVPRKDQPVQQVRFNDRGPPLTVEVPKTRNTGGRSSENTPATPRGPLTQHPPEEVRRYSTGAGKSPQTQAPESRIPIPAPQTRAQAVAQEFGAPQRNLSFRERAAKNDVKLPAGLETELPGSPLVATPGSAGTVSRSGSNKLRKQPPAGYPPSPAADPYAKKHMDAQKYIMAQQARSSPRSNEARIRTAPGPDAPQMQRRPVAEPSQVPQRTGAGPGISPQGAALTAGAAGAAVASGAQHHRARREDTRSDTDSSDDEHHHRVSNLVYGHGRDKLRPGAGMYQPPTYLDEWKKATVGTLSGALLDLDDEPANLTVEKDKPWWETPPSQRRGSVTARPRKAEAFDGEYDDTHAPTRFKPPLYLKCGPLLRYCGIRTERVMIVTQDADSSYDIAPTLRLFVQPIELLPPPPPEVHGELPPEHVDPIAGHPKLGRKGETLYVRPVDQLEEARDLSRDETDNGLFEKTRSPPDAPLPDGTTDPPGSFHARRKRAEVDGEKVGKYKDVRGFRLHAERGYTFWRFNIEVELRDKQQQRIAYRINRGPSTGFWVPAKGTAMNVMFHSCNGFSLSVNPDEFSGPDPMWRDVLNTHQSQPFHVMVGGGDQIYNDCVMRQTRLFQEWLTVKNPLHKHNAPFTPEMQDELETFYLERYAMWFSQGLFGMANSQIPMVNMYDDHDIIDGFGSYPHHFMLSPVFSGLGNVAFKYYMLFQHQSLPDETEVSEPSWSLGAQRGLYIHELSRSLFLSLGGGVALLAVDARTERTREDVISEKTWKKLMDRAYDEVVKGKVQHLLVLLGVPVAYPRLVWLENILTSRVMDPIKALGKAGLLGNFLNKFDGGVEVLDDLDDHWTAKNHKKERTIVIEDLQDLAADESVRITILSGDVHLAAIGQFYSNPKLALAKHKDFRYMPNIISSAIVNTPPPDIMADILNKRNKVHHFDKETDEDMIPIFNHGVDGKPRNNKRLLPHRNWCSIRPYVPGNTPAPSPATSPHDITPLGTPQRPGGIMRRLSKTRREPSFRGPDAVVDRSRPPVSSGLFRSFSRNRRASEDNIPHYTSSTPTAPPLTRSLSLTDRVGNFFRRRPSHSSRHDDGGINGTWGDESEDDYFDITPPQPIRTQTHPHPHSSGQPKVSLRGGASPGQQYPHEYMAGDDDYFTVKPPAPAQKRAVVVSPHQQQQPARPNVAFSPREEGGEEEFRPKPFLRTPTNLSQKQMKRAGQYEVNLEGGLEVCLNVEVSQGDPAGITVPYRLLVPRLWYEDDGVQEGQRGSRGVVRGDDEEGSERYSEESAGETGGYRTEPMQGKEGRPGGIRRLFSLKRGKSVS</sequence>
<dbReference type="Proteomes" id="UP001174691">
    <property type="component" value="Unassembled WGS sequence"/>
</dbReference>
<feature type="compositionally biased region" description="Basic and acidic residues" evidence="1">
    <location>
        <begin position="175"/>
        <end position="202"/>
    </location>
</feature>
<evidence type="ECO:0000313" key="4">
    <source>
        <dbReference type="Proteomes" id="UP001174691"/>
    </source>
</evidence>
<dbReference type="EMBL" id="JANBVN010000035">
    <property type="protein sequence ID" value="KAJ9158532.1"/>
    <property type="molecule type" value="Genomic_DNA"/>
</dbReference>
<feature type="compositionally biased region" description="Basic and acidic residues" evidence="1">
    <location>
        <begin position="726"/>
        <end position="746"/>
    </location>
</feature>
<accession>A0AA38SH94</accession>
<protein>
    <submittedName>
        <fullName evidence="3">Transcription factor</fullName>
    </submittedName>
</protein>
<feature type="region of interest" description="Disordered" evidence="1">
    <location>
        <begin position="1442"/>
        <end position="1487"/>
    </location>
</feature>
<feature type="compositionally biased region" description="Basic and acidic residues" evidence="1">
    <location>
        <begin position="1462"/>
        <end position="1473"/>
    </location>
</feature>
<dbReference type="GO" id="GO:0016020">
    <property type="term" value="C:membrane"/>
    <property type="evidence" value="ECO:0007669"/>
    <property type="project" value="TreeGrafter"/>
</dbReference>
<evidence type="ECO:0000259" key="2">
    <source>
        <dbReference type="Pfam" id="PF19050"/>
    </source>
</evidence>
<feature type="compositionally biased region" description="Polar residues" evidence="1">
    <location>
        <begin position="410"/>
        <end position="420"/>
    </location>
</feature>
<feature type="compositionally biased region" description="Low complexity" evidence="1">
    <location>
        <begin position="502"/>
        <end position="518"/>
    </location>
</feature>
<comment type="caution">
    <text evidence="3">The sequence shown here is derived from an EMBL/GenBank/DDBJ whole genome shotgun (WGS) entry which is preliminary data.</text>
</comment>
<dbReference type="InterPro" id="IPR043904">
    <property type="entry name" value="PhoD_2-like"/>
</dbReference>
<keyword evidence="4" id="KW-1185">Reference proteome</keyword>
<feature type="region of interest" description="Disordered" evidence="1">
    <location>
        <begin position="1"/>
        <end position="559"/>
    </location>
</feature>
<dbReference type="Pfam" id="PF19050">
    <property type="entry name" value="PhoD_2"/>
    <property type="match status" value="2"/>
</dbReference>
<dbReference type="PANTHER" id="PTHR46689:SF1">
    <property type="entry name" value="PHOD-LIKE PHOSPHATASE DOMAIN-CONTAINING PROTEIN"/>
    <property type="match status" value="1"/>
</dbReference>
<feature type="region of interest" description="Disordered" evidence="1">
    <location>
        <begin position="599"/>
        <end position="618"/>
    </location>
</feature>
<dbReference type="Gene3D" id="3.60.21.70">
    <property type="entry name" value="PhoD-like phosphatase"/>
    <property type="match status" value="1"/>
</dbReference>
<feature type="region of interest" description="Disordered" evidence="1">
    <location>
        <begin position="1257"/>
        <end position="1420"/>
    </location>
</feature>